<dbReference type="InterPro" id="IPR045863">
    <property type="entry name" value="CorA_TM1_TM2"/>
</dbReference>
<feature type="coiled-coil region" evidence="9">
    <location>
        <begin position="185"/>
        <end position="212"/>
    </location>
</feature>
<sequence>MRTKFMFKTLKKSAKRAGLPPGALVNTDSTPSTACISLIQYDSHTFEEHQNLSPEASVQQLNQDLSNWIHVQNSHDTHAISFLGEHFHIHPLAQEDILISGQRSKLDDYRDFLFIVIRMLRYQETTDSIEDEQVSLVLGPNFLLSFVEADQDVFDPVRQRLRKESSRIRTLGIDYLCYALIDCIVDNYFLILEKIDEKLDKLEEEVIKASKTVTITRLQKSKRDMIMLRKSIWPLREVINQFRKSETPLVSESTKLYLHDVYDHTIQTIDTIESFRDIASSMLEIYISTLSQKLNEIMKVLTVVSTIFVPLTFIASIFGMNFKHMPELEWKWSYPLTLFVMACLACGMMVYFRRKKWI</sequence>
<dbReference type="PANTHER" id="PTHR46494:SF1">
    <property type="entry name" value="CORA FAMILY METAL ION TRANSPORTER (EUROFUNG)"/>
    <property type="match status" value="1"/>
</dbReference>
<keyword evidence="8" id="KW-0460">Magnesium</keyword>
<comment type="similarity">
    <text evidence="2 8">Belongs to the CorA metal ion transporter (MIT) (TC 1.A.35) family.</text>
</comment>
<dbReference type="InterPro" id="IPR004488">
    <property type="entry name" value="Mg/Co-transport_prot_CorA"/>
</dbReference>
<dbReference type="NCBIfam" id="TIGR00383">
    <property type="entry name" value="corA"/>
    <property type="match status" value="1"/>
</dbReference>
<dbReference type="GO" id="GO:0050897">
    <property type="term" value="F:cobalt ion binding"/>
    <property type="evidence" value="ECO:0007669"/>
    <property type="project" value="TreeGrafter"/>
</dbReference>
<dbReference type="Gene3D" id="3.30.460.20">
    <property type="entry name" value="CorA soluble domain-like"/>
    <property type="match status" value="1"/>
</dbReference>
<evidence type="ECO:0000256" key="6">
    <source>
        <dbReference type="ARBA" id="ARBA00022989"/>
    </source>
</evidence>
<dbReference type="SUPFAM" id="SSF144083">
    <property type="entry name" value="Magnesium transport protein CorA, transmembrane region"/>
    <property type="match status" value="1"/>
</dbReference>
<organism evidence="10 11">
    <name type="scientific">Parachlamydia acanthamoebae</name>
    <dbReference type="NCBI Taxonomy" id="83552"/>
    <lineage>
        <taxon>Bacteria</taxon>
        <taxon>Pseudomonadati</taxon>
        <taxon>Chlamydiota</taxon>
        <taxon>Chlamydiia</taxon>
        <taxon>Parachlamydiales</taxon>
        <taxon>Parachlamydiaceae</taxon>
        <taxon>Parachlamydia</taxon>
    </lineage>
</organism>
<dbReference type="Proteomes" id="UP000031307">
    <property type="component" value="Unassembled WGS sequence"/>
</dbReference>
<dbReference type="CDD" id="cd12828">
    <property type="entry name" value="TmCorA-like_1"/>
    <property type="match status" value="1"/>
</dbReference>
<keyword evidence="3 8" id="KW-0813">Transport</keyword>
<dbReference type="Gene3D" id="1.20.58.340">
    <property type="entry name" value="Magnesium transport protein CorA, transmembrane region"/>
    <property type="match status" value="2"/>
</dbReference>
<comment type="subcellular location">
    <subcellularLocation>
        <location evidence="1">Cell membrane</location>
        <topology evidence="1">Multi-pass membrane protein</topology>
    </subcellularLocation>
    <subcellularLocation>
        <location evidence="8">Membrane</location>
        <topology evidence="8">Multi-pass membrane protein</topology>
    </subcellularLocation>
</comment>
<dbReference type="InterPro" id="IPR045861">
    <property type="entry name" value="CorA_cytoplasmic_dom"/>
</dbReference>
<proteinExistence type="inferred from homology"/>
<accession>A0A0C1C5I4</accession>
<name>A0A0C1C5I4_9BACT</name>
<feature type="transmembrane region" description="Helical" evidence="8">
    <location>
        <begin position="300"/>
        <end position="320"/>
    </location>
</feature>
<evidence type="ECO:0000256" key="2">
    <source>
        <dbReference type="ARBA" id="ARBA00009765"/>
    </source>
</evidence>
<reference evidence="10 11" key="1">
    <citation type="journal article" date="2014" name="Mol. Biol. Evol.">
        <title>Massive expansion of Ubiquitination-related gene families within the Chlamydiae.</title>
        <authorList>
            <person name="Domman D."/>
            <person name="Collingro A."/>
            <person name="Lagkouvardos I."/>
            <person name="Gehre L."/>
            <person name="Weinmaier T."/>
            <person name="Rattei T."/>
            <person name="Subtil A."/>
            <person name="Horn M."/>
        </authorList>
    </citation>
    <scope>NUCLEOTIDE SEQUENCE [LARGE SCALE GENOMIC DNA]</scope>
    <source>
        <strain evidence="10 11">OEW1</strain>
    </source>
</reference>
<comment type="caution">
    <text evidence="10">The sequence shown here is derived from an EMBL/GenBank/DDBJ whole genome shotgun (WGS) entry which is preliminary data.</text>
</comment>
<dbReference type="EMBL" id="JSAM01000010">
    <property type="protein sequence ID" value="KIA78676.1"/>
    <property type="molecule type" value="Genomic_DNA"/>
</dbReference>
<evidence type="ECO:0000256" key="4">
    <source>
        <dbReference type="ARBA" id="ARBA00022475"/>
    </source>
</evidence>
<keyword evidence="7 8" id="KW-0472">Membrane</keyword>
<gene>
    <name evidence="8 10" type="primary">corA</name>
    <name evidence="10" type="ORF">DB43_DP00330</name>
</gene>
<keyword evidence="5 8" id="KW-0812">Transmembrane</keyword>
<evidence type="ECO:0000256" key="1">
    <source>
        <dbReference type="ARBA" id="ARBA00004651"/>
    </source>
</evidence>
<dbReference type="AlphaFoldDB" id="A0A0C1C5I4"/>
<dbReference type="InterPro" id="IPR002523">
    <property type="entry name" value="MgTranspt_CorA/ZnTranspt_ZntB"/>
</dbReference>
<feature type="transmembrane region" description="Helical" evidence="8">
    <location>
        <begin position="332"/>
        <end position="352"/>
    </location>
</feature>
<keyword evidence="4 8" id="KW-1003">Cell membrane</keyword>
<evidence type="ECO:0000313" key="10">
    <source>
        <dbReference type="EMBL" id="KIA78676.1"/>
    </source>
</evidence>
<keyword evidence="9" id="KW-0175">Coiled coil</keyword>
<dbReference type="GO" id="GO:0000287">
    <property type="term" value="F:magnesium ion binding"/>
    <property type="evidence" value="ECO:0007669"/>
    <property type="project" value="TreeGrafter"/>
</dbReference>
<dbReference type="GO" id="GO:0005886">
    <property type="term" value="C:plasma membrane"/>
    <property type="evidence" value="ECO:0007669"/>
    <property type="project" value="UniProtKB-SubCell"/>
</dbReference>
<evidence type="ECO:0000313" key="11">
    <source>
        <dbReference type="Proteomes" id="UP000031307"/>
    </source>
</evidence>
<evidence type="ECO:0000256" key="3">
    <source>
        <dbReference type="ARBA" id="ARBA00022448"/>
    </source>
</evidence>
<dbReference type="GO" id="GO:0015087">
    <property type="term" value="F:cobalt ion transmembrane transporter activity"/>
    <property type="evidence" value="ECO:0007669"/>
    <property type="project" value="UniProtKB-UniRule"/>
</dbReference>
<evidence type="ECO:0000256" key="8">
    <source>
        <dbReference type="RuleBase" id="RU362010"/>
    </source>
</evidence>
<dbReference type="SUPFAM" id="SSF143865">
    <property type="entry name" value="CorA soluble domain-like"/>
    <property type="match status" value="1"/>
</dbReference>
<evidence type="ECO:0000256" key="9">
    <source>
        <dbReference type="SAM" id="Coils"/>
    </source>
</evidence>
<evidence type="ECO:0000256" key="7">
    <source>
        <dbReference type="ARBA" id="ARBA00023136"/>
    </source>
</evidence>
<evidence type="ECO:0000256" key="5">
    <source>
        <dbReference type="ARBA" id="ARBA00022692"/>
    </source>
</evidence>
<dbReference type="GO" id="GO:0015095">
    <property type="term" value="F:magnesium ion transmembrane transporter activity"/>
    <property type="evidence" value="ECO:0007669"/>
    <property type="project" value="UniProtKB-UniRule"/>
</dbReference>
<comment type="function">
    <text evidence="8">Mediates influx of magnesium ions.</text>
</comment>
<dbReference type="FunFam" id="1.20.58.340:FF:000012">
    <property type="entry name" value="Magnesium transport protein CorA"/>
    <property type="match status" value="1"/>
</dbReference>
<dbReference type="PANTHER" id="PTHR46494">
    <property type="entry name" value="CORA FAMILY METAL ION TRANSPORTER (EUROFUNG)"/>
    <property type="match status" value="1"/>
</dbReference>
<protein>
    <recommendedName>
        <fullName evidence="8">Magnesium transport protein CorA</fullName>
    </recommendedName>
</protein>
<dbReference type="Pfam" id="PF01544">
    <property type="entry name" value="CorA"/>
    <property type="match status" value="1"/>
</dbReference>
<keyword evidence="6 8" id="KW-1133">Transmembrane helix</keyword>
<dbReference type="PATRIC" id="fig|83552.4.peg.110"/>
<keyword evidence="8" id="KW-0406">Ion transport</keyword>